<comment type="caution">
    <text evidence="2">The sequence shown here is derived from an EMBL/GenBank/DDBJ whole genome shotgun (WGS) entry which is preliminary data.</text>
</comment>
<feature type="transmembrane region" description="Helical" evidence="1">
    <location>
        <begin position="153"/>
        <end position="174"/>
    </location>
</feature>
<feature type="transmembrane region" description="Helical" evidence="1">
    <location>
        <begin position="235"/>
        <end position="255"/>
    </location>
</feature>
<name>A0A147EZ41_MICTE</name>
<dbReference type="Proteomes" id="UP000075025">
    <property type="component" value="Unassembled WGS sequence"/>
</dbReference>
<feature type="transmembrane region" description="Helical" evidence="1">
    <location>
        <begin position="204"/>
        <end position="223"/>
    </location>
</feature>
<feature type="transmembrane region" description="Helical" evidence="1">
    <location>
        <begin position="20"/>
        <end position="41"/>
    </location>
</feature>
<dbReference type="PATRIC" id="fig|2033.6.peg.2138"/>
<reference evidence="2 3" key="1">
    <citation type="journal article" date="2016" name="Front. Microbiol.">
        <title>Genomic Resource of Rice Seed Associated Bacteria.</title>
        <authorList>
            <person name="Midha S."/>
            <person name="Bansal K."/>
            <person name="Sharma S."/>
            <person name="Kumar N."/>
            <person name="Patil P.P."/>
            <person name="Chaudhry V."/>
            <person name="Patil P.B."/>
        </authorList>
    </citation>
    <scope>NUCLEOTIDE SEQUENCE [LARGE SCALE GENOMIC DNA]</scope>
    <source>
        <strain evidence="2 3">NS220</strain>
    </source>
</reference>
<proteinExistence type="predicted"/>
<organism evidence="2 3">
    <name type="scientific">Microbacterium testaceum</name>
    <name type="common">Aureobacterium testaceum</name>
    <name type="synonym">Brevibacterium testaceum</name>
    <dbReference type="NCBI Taxonomy" id="2033"/>
    <lineage>
        <taxon>Bacteria</taxon>
        <taxon>Bacillati</taxon>
        <taxon>Actinomycetota</taxon>
        <taxon>Actinomycetes</taxon>
        <taxon>Micrococcales</taxon>
        <taxon>Microbacteriaceae</taxon>
        <taxon>Microbacterium</taxon>
    </lineage>
</organism>
<keyword evidence="1" id="KW-1133">Transmembrane helix</keyword>
<evidence type="ECO:0000313" key="3">
    <source>
        <dbReference type="Proteomes" id="UP000075025"/>
    </source>
</evidence>
<evidence type="ECO:0000256" key="1">
    <source>
        <dbReference type="SAM" id="Phobius"/>
    </source>
</evidence>
<evidence type="ECO:0000313" key="2">
    <source>
        <dbReference type="EMBL" id="KTR95423.1"/>
    </source>
</evidence>
<keyword evidence="1" id="KW-0472">Membrane</keyword>
<accession>A0A147EZ41</accession>
<feature type="transmembrane region" description="Helical" evidence="1">
    <location>
        <begin position="115"/>
        <end position="141"/>
    </location>
</feature>
<gene>
    <name evidence="2" type="ORF">NS220_05825</name>
</gene>
<dbReference type="EMBL" id="LDRT01000032">
    <property type="protein sequence ID" value="KTR95423.1"/>
    <property type="molecule type" value="Genomic_DNA"/>
</dbReference>
<dbReference type="AlphaFoldDB" id="A0A147EZ41"/>
<feature type="transmembrane region" description="Helical" evidence="1">
    <location>
        <begin position="61"/>
        <end position="78"/>
    </location>
</feature>
<dbReference type="RefSeq" id="WP_058623141.1">
    <property type="nucleotide sequence ID" value="NZ_LDRT01000032.1"/>
</dbReference>
<protein>
    <submittedName>
        <fullName evidence="2">Uncharacterized protein</fullName>
    </submittedName>
</protein>
<dbReference type="OrthoDB" id="3671258at2"/>
<keyword evidence="1" id="KW-0812">Transmembrane</keyword>
<sequence length="272" mass="28255">MAHKTSDELRAANRRSNQRFGSIVSAIGALLAVAGLALTYAAGAAASGGGSASGDLAETSTTTVGVLAFFSLCALITGEQMRRGSIRANPTPPDTATPSATMVSSFRVLGTPWRVVWIVIAFTIAASLLGPVIAGFLTGAWPHSLSAHEAVEVLWAIYGSLAFATGLTLLSSLIKVRATARRASSGKPSQAGWRFWLYRWRADMWLVSVGGFFAAVCAVFAVSESTVLERSSVQGPLIVVAIVASAIAVAGIALGTQFWRTGESLGSGESYD</sequence>